<accession>A0ABQ6I038</accession>
<feature type="compositionally biased region" description="Low complexity" evidence="2">
    <location>
        <begin position="18"/>
        <end position="27"/>
    </location>
</feature>
<evidence type="ECO:0000313" key="4">
    <source>
        <dbReference type="EMBL" id="GMA24066.1"/>
    </source>
</evidence>
<feature type="region of interest" description="Disordered" evidence="2">
    <location>
        <begin position="1"/>
        <end position="27"/>
    </location>
</feature>
<comment type="caution">
    <text evidence="4">The sequence shown here is derived from an EMBL/GenBank/DDBJ whole genome shotgun (WGS) entry which is preliminary data.</text>
</comment>
<evidence type="ECO:0000256" key="2">
    <source>
        <dbReference type="SAM" id="MobiDB-lite"/>
    </source>
</evidence>
<dbReference type="Gene3D" id="3.40.50.1820">
    <property type="entry name" value="alpha/beta hydrolase"/>
    <property type="match status" value="1"/>
</dbReference>
<feature type="domain" description="Dienelactone hydrolase" evidence="3">
    <location>
        <begin position="79"/>
        <end position="283"/>
    </location>
</feature>
<name>A0ABQ6I038_9MICO</name>
<feature type="compositionally biased region" description="Basic residues" evidence="2">
    <location>
        <begin position="1"/>
        <end position="17"/>
    </location>
</feature>
<dbReference type="EMBL" id="BSUK01000001">
    <property type="protein sequence ID" value="GMA24066.1"/>
    <property type="molecule type" value="Genomic_DNA"/>
</dbReference>
<protein>
    <submittedName>
        <fullName evidence="4">Dienelactone hydrolase</fullName>
    </submittedName>
</protein>
<keyword evidence="4" id="KW-0378">Hydrolase</keyword>
<evidence type="ECO:0000256" key="1">
    <source>
        <dbReference type="ARBA" id="ARBA00008645"/>
    </source>
</evidence>
<dbReference type="InterPro" id="IPR029058">
    <property type="entry name" value="AB_hydrolase_fold"/>
</dbReference>
<dbReference type="InterPro" id="IPR050261">
    <property type="entry name" value="FrsA_esterase"/>
</dbReference>
<dbReference type="SUPFAM" id="SSF53474">
    <property type="entry name" value="alpha/beta-Hydrolases"/>
    <property type="match status" value="1"/>
</dbReference>
<dbReference type="PANTHER" id="PTHR22946">
    <property type="entry name" value="DIENELACTONE HYDROLASE DOMAIN-CONTAINING PROTEIN-RELATED"/>
    <property type="match status" value="1"/>
</dbReference>
<organism evidence="4 5">
    <name type="scientific">Luteimicrobium album</name>
    <dbReference type="NCBI Taxonomy" id="1054550"/>
    <lineage>
        <taxon>Bacteria</taxon>
        <taxon>Bacillati</taxon>
        <taxon>Actinomycetota</taxon>
        <taxon>Actinomycetes</taxon>
        <taxon>Micrococcales</taxon>
        <taxon>Luteimicrobium</taxon>
    </lineage>
</organism>
<evidence type="ECO:0000259" key="3">
    <source>
        <dbReference type="Pfam" id="PF01738"/>
    </source>
</evidence>
<dbReference type="Proteomes" id="UP001157091">
    <property type="component" value="Unassembled WGS sequence"/>
</dbReference>
<gene>
    <name evidence="4" type="ORF">GCM10025864_18250</name>
</gene>
<evidence type="ECO:0000313" key="5">
    <source>
        <dbReference type="Proteomes" id="UP001157091"/>
    </source>
</evidence>
<comment type="similarity">
    <text evidence="1">Belongs to the AB hydrolase superfamily.</text>
</comment>
<dbReference type="InterPro" id="IPR002925">
    <property type="entry name" value="Dienelactn_hydro"/>
</dbReference>
<sequence>MLGRNVRRHDRSVRLRPRFPTTAPATPFDPSAYPPAWHDVVASVPEPAGSRVVGGEVGYVHDGATPLEGYVAWDDALDPAHPRPAVLLVHDWLGVGPTVRARAHMLARLGYVAFAADVYGLDGRPATHDEASATAGRYYQDLGLLRGRLHAAYEWLDAQPAVDAGRVVAAGYCFGGSGALELARTGADLRGTVAFHARLVTHDPSDAGEIRGSVLILGGGDDAVVPDDAVHAFTDELRAAGVPWEVTLYGGAPHAYTIADQPSFRPEADRRSWVAFTDFLTHVLA</sequence>
<keyword evidence="5" id="KW-1185">Reference proteome</keyword>
<proteinExistence type="inferred from homology"/>
<dbReference type="Pfam" id="PF01738">
    <property type="entry name" value="DLH"/>
    <property type="match status" value="1"/>
</dbReference>
<reference evidence="5" key="1">
    <citation type="journal article" date="2019" name="Int. J. Syst. Evol. Microbiol.">
        <title>The Global Catalogue of Microorganisms (GCM) 10K type strain sequencing project: providing services to taxonomists for standard genome sequencing and annotation.</title>
        <authorList>
            <consortium name="The Broad Institute Genomics Platform"/>
            <consortium name="The Broad Institute Genome Sequencing Center for Infectious Disease"/>
            <person name="Wu L."/>
            <person name="Ma J."/>
        </authorList>
    </citation>
    <scope>NUCLEOTIDE SEQUENCE [LARGE SCALE GENOMIC DNA]</scope>
    <source>
        <strain evidence="5">NBRC 106348</strain>
    </source>
</reference>
<dbReference type="PANTHER" id="PTHR22946:SF0">
    <property type="entry name" value="DIENELACTONE HYDROLASE DOMAIN-CONTAINING PROTEIN"/>
    <property type="match status" value="1"/>
</dbReference>
<dbReference type="GO" id="GO:0016787">
    <property type="term" value="F:hydrolase activity"/>
    <property type="evidence" value="ECO:0007669"/>
    <property type="project" value="UniProtKB-KW"/>
</dbReference>